<dbReference type="Pfam" id="PF02541">
    <property type="entry name" value="Ppx-GppA"/>
    <property type="match status" value="1"/>
</dbReference>
<gene>
    <name evidence="2" type="ORF">WG901_16040</name>
</gene>
<dbReference type="PANTHER" id="PTHR30005:SF0">
    <property type="entry name" value="RETROGRADE REGULATION PROTEIN 2"/>
    <property type="match status" value="1"/>
</dbReference>
<keyword evidence="3" id="KW-1185">Reference proteome</keyword>
<dbReference type="RefSeq" id="WP_339588101.1">
    <property type="nucleotide sequence ID" value="NZ_JBBHJZ010000003.1"/>
</dbReference>
<protein>
    <submittedName>
        <fullName evidence="2">Ppx/GppA family phosphatase</fullName>
        <ecNumber evidence="2">3.6.1.-</ecNumber>
    </submittedName>
</protein>
<evidence type="ECO:0000313" key="2">
    <source>
        <dbReference type="EMBL" id="MEJ5978164.1"/>
    </source>
</evidence>
<evidence type="ECO:0000313" key="3">
    <source>
        <dbReference type="Proteomes" id="UP001361239"/>
    </source>
</evidence>
<dbReference type="EC" id="3.6.1.-" evidence="2"/>
<dbReference type="InterPro" id="IPR050273">
    <property type="entry name" value="GppA/Ppx_hydrolase"/>
</dbReference>
<comment type="caution">
    <text evidence="2">The sequence shown here is derived from an EMBL/GenBank/DDBJ whole genome shotgun (WGS) entry which is preliminary data.</text>
</comment>
<reference evidence="2 3" key="1">
    <citation type="submission" date="2024-03" db="EMBL/GenBank/DDBJ databases">
        <authorList>
            <person name="Jo J.-H."/>
        </authorList>
    </citation>
    <scope>NUCLEOTIDE SEQUENCE [LARGE SCALE GENOMIC DNA]</scope>
    <source>
        <strain evidence="2 3">PS1R-30</strain>
    </source>
</reference>
<evidence type="ECO:0000259" key="1">
    <source>
        <dbReference type="Pfam" id="PF02541"/>
    </source>
</evidence>
<dbReference type="SUPFAM" id="SSF53067">
    <property type="entry name" value="Actin-like ATPase domain"/>
    <property type="match status" value="2"/>
</dbReference>
<sequence length="499" mass="52834">MFESKRITGKSMNDRHAIIDIGSNSVRVVVYGGPPRAPAVLLNEKVTAKLGKAMGETGELSDKAMKSALSALGRYAALLKLMGVTDVETVATAAARDASNGPEFLAAVEALGLSPRLLSGEEEATASAHGVMAAFPGAKGVVADLGGGSLELTEIDGKTARHGITMPFGTLRLEAFRAAGAQKFAARVRKALHAADWSEGAGLPMYLVGGSWRALARYAMAKLDWPLDDPHGWELDTETAIRIFREVTAARIKGGDVPRISASRLASLPDAAALLCVLAEEIKPASLVFSAWGLREGLLYGRMSPTVQAQDPMLAGVTAFAETLDVSAASGTMVADWTAGVCATDAPAKQRLRLAATLLALAAQRIEPNLRMEQAMDWALRKRWIGIGDRERAILAMTAIANAGRTAIPDEYLRLASATELREAVTWGLATRLCRRFSGCLAQPLAHSTLSFDKGKLTLAVEGPARPLYTEGVEKDLRQLATWLEAEPAAKLADAIAAG</sequence>
<dbReference type="PANTHER" id="PTHR30005">
    <property type="entry name" value="EXOPOLYPHOSPHATASE"/>
    <property type="match status" value="1"/>
</dbReference>
<dbReference type="InterPro" id="IPR043129">
    <property type="entry name" value="ATPase_NBD"/>
</dbReference>
<dbReference type="EMBL" id="JBBHJZ010000003">
    <property type="protein sequence ID" value="MEJ5978164.1"/>
    <property type="molecule type" value="Genomic_DNA"/>
</dbReference>
<dbReference type="Proteomes" id="UP001361239">
    <property type="component" value="Unassembled WGS sequence"/>
</dbReference>
<keyword evidence="2" id="KW-0378">Hydrolase</keyword>
<dbReference type="Gene3D" id="1.10.3210.10">
    <property type="entry name" value="Hypothetical protein af1432"/>
    <property type="match status" value="1"/>
</dbReference>
<dbReference type="Gene3D" id="3.30.420.150">
    <property type="entry name" value="Exopolyphosphatase. Domain 2"/>
    <property type="match status" value="1"/>
</dbReference>
<feature type="domain" description="Ppx/GppA phosphatase N-terminal" evidence="1">
    <location>
        <begin position="38"/>
        <end position="303"/>
    </location>
</feature>
<proteinExistence type="predicted"/>
<name>A0ABU8RYJ9_9SPHN</name>
<dbReference type="CDD" id="cd24052">
    <property type="entry name" value="ASKHA_NBD_HpPPX-GppA-like"/>
    <property type="match status" value="1"/>
</dbReference>
<dbReference type="GO" id="GO:0016787">
    <property type="term" value="F:hydrolase activity"/>
    <property type="evidence" value="ECO:0007669"/>
    <property type="project" value="UniProtKB-KW"/>
</dbReference>
<dbReference type="InterPro" id="IPR003695">
    <property type="entry name" value="Ppx_GppA_N"/>
</dbReference>
<accession>A0ABU8RYJ9</accession>
<dbReference type="Gene3D" id="3.30.420.40">
    <property type="match status" value="1"/>
</dbReference>
<organism evidence="2 3">
    <name type="scientific">Novosphingobium anseongense</name>
    <dbReference type="NCBI Taxonomy" id="3133436"/>
    <lineage>
        <taxon>Bacteria</taxon>
        <taxon>Pseudomonadati</taxon>
        <taxon>Pseudomonadota</taxon>
        <taxon>Alphaproteobacteria</taxon>
        <taxon>Sphingomonadales</taxon>
        <taxon>Sphingomonadaceae</taxon>
        <taxon>Novosphingobium</taxon>
    </lineage>
</organism>